<feature type="transmembrane region" description="Helical" evidence="11">
    <location>
        <begin position="348"/>
        <end position="368"/>
    </location>
</feature>
<dbReference type="CDD" id="cd06261">
    <property type="entry name" value="TM_PBP2"/>
    <property type="match status" value="2"/>
</dbReference>
<evidence type="ECO:0000256" key="7">
    <source>
        <dbReference type="ARBA" id="ARBA00022692"/>
    </source>
</evidence>
<dbReference type="InterPro" id="IPR035906">
    <property type="entry name" value="MetI-like_sf"/>
</dbReference>
<evidence type="ECO:0000256" key="5">
    <source>
        <dbReference type="ARBA" id="ARBA00022475"/>
    </source>
</evidence>
<evidence type="ECO:0000256" key="11">
    <source>
        <dbReference type="RuleBase" id="RU363032"/>
    </source>
</evidence>
<feature type="transmembrane region" description="Helical" evidence="11">
    <location>
        <begin position="107"/>
        <end position="127"/>
    </location>
</feature>
<dbReference type="GO" id="GO:0022857">
    <property type="term" value="F:transmembrane transporter activity"/>
    <property type="evidence" value="ECO:0007669"/>
    <property type="project" value="InterPro"/>
</dbReference>
<feature type="transmembrane region" description="Helical" evidence="11">
    <location>
        <begin position="68"/>
        <end position="87"/>
    </location>
</feature>
<feature type="transmembrane region" description="Helical" evidence="11">
    <location>
        <begin position="147"/>
        <end position="171"/>
    </location>
</feature>
<protein>
    <recommendedName>
        <fullName evidence="3">Thiamine transport system permease protein ThiP</fullName>
    </recommendedName>
</protein>
<feature type="transmembrane region" description="Helical" evidence="11">
    <location>
        <begin position="476"/>
        <end position="498"/>
    </location>
</feature>
<evidence type="ECO:0000256" key="1">
    <source>
        <dbReference type="ARBA" id="ARBA00004429"/>
    </source>
</evidence>
<keyword evidence="8" id="KW-0677">Repeat</keyword>
<dbReference type="InterPro" id="IPR000515">
    <property type="entry name" value="MetI-like"/>
</dbReference>
<dbReference type="Gene3D" id="1.10.3720.10">
    <property type="entry name" value="MetI-like"/>
    <property type="match status" value="2"/>
</dbReference>
<feature type="transmembrane region" description="Helical" evidence="11">
    <location>
        <begin position="417"/>
        <end position="435"/>
    </location>
</feature>
<proteinExistence type="inferred from homology"/>
<reference evidence="13" key="1">
    <citation type="submission" date="2023-02" db="EMBL/GenBank/DDBJ databases">
        <title>The sequence of Aeromonas allosaccharophila K520.</title>
        <authorList>
            <person name="Luo X."/>
        </authorList>
    </citation>
    <scope>NUCLEOTIDE SEQUENCE</scope>
    <source>
        <strain evidence="13">K520</strain>
    </source>
</reference>
<keyword evidence="5" id="KW-1003">Cell membrane</keyword>
<keyword evidence="9 11" id="KW-1133">Transmembrane helix</keyword>
<dbReference type="PROSITE" id="PS50928">
    <property type="entry name" value="ABC_TM1"/>
    <property type="match status" value="2"/>
</dbReference>
<comment type="subcellular location">
    <subcellularLocation>
        <location evidence="1">Cell inner membrane</location>
        <topology evidence="1">Multi-pass membrane protein</topology>
    </subcellularLocation>
    <subcellularLocation>
        <location evidence="11">Cell membrane</location>
        <topology evidence="11">Multi-pass membrane protein</topology>
    </subcellularLocation>
</comment>
<evidence type="ECO:0000256" key="10">
    <source>
        <dbReference type="ARBA" id="ARBA00023136"/>
    </source>
</evidence>
<dbReference type="SUPFAM" id="SSF161098">
    <property type="entry name" value="MetI-like"/>
    <property type="match status" value="2"/>
</dbReference>
<name>A0AAX3NQY5_9GAMM</name>
<keyword evidence="4 11" id="KW-0813">Transport</keyword>
<comment type="similarity">
    <text evidence="11">Belongs to the binding-protein-dependent transport system permease family.</text>
</comment>
<dbReference type="EMBL" id="CP118988">
    <property type="protein sequence ID" value="WED76074.1"/>
    <property type="molecule type" value="Genomic_DNA"/>
</dbReference>
<dbReference type="Pfam" id="PF00528">
    <property type="entry name" value="BPD_transp_1"/>
    <property type="match status" value="1"/>
</dbReference>
<feature type="transmembrane region" description="Helical" evidence="11">
    <location>
        <begin position="305"/>
        <end position="328"/>
    </location>
</feature>
<evidence type="ECO:0000256" key="2">
    <source>
        <dbReference type="ARBA" id="ARBA00011650"/>
    </source>
</evidence>
<accession>A0AAX3NQY5</accession>
<feature type="domain" description="ABC transmembrane type-1" evidence="12">
    <location>
        <begin position="68"/>
        <end position="271"/>
    </location>
</feature>
<evidence type="ECO:0000256" key="3">
    <source>
        <dbReference type="ARBA" id="ARBA00016947"/>
    </source>
</evidence>
<evidence type="ECO:0000256" key="9">
    <source>
        <dbReference type="ARBA" id="ARBA00022989"/>
    </source>
</evidence>
<organism evidence="13 14">
    <name type="scientific">Aeromonas allosaccharophila</name>
    <dbReference type="NCBI Taxonomy" id="656"/>
    <lineage>
        <taxon>Bacteria</taxon>
        <taxon>Pseudomonadati</taxon>
        <taxon>Pseudomonadota</taxon>
        <taxon>Gammaproteobacteria</taxon>
        <taxon>Aeromonadales</taxon>
        <taxon>Aeromonadaceae</taxon>
        <taxon>Aeromonas</taxon>
    </lineage>
</organism>
<gene>
    <name evidence="13" type="primary">thiP</name>
    <name evidence="13" type="ORF">PYU98_19560</name>
</gene>
<dbReference type="PANTHER" id="PTHR30183:SF9">
    <property type="entry name" value="THIAMINE TRANSPORT SYSTEM PERMEASE PROTEIN THIP"/>
    <property type="match status" value="1"/>
</dbReference>
<dbReference type="InterPro" id="IPR005947">
    <property type="entry name" value="ThiP_ABC_transpt"/>
</dbReference>
<evidence type="ECO:0000313" key="13">
    <source>
        <dbReference type="EMBL" id="WED76074.1"/>
    </source>
</evidence>
<feature type="transmembrane region" description="Helical" evidence="11">
    <location>
        <begin position="23"/>
        <end position="48"/>
    </location>
</feature>
<sequence length="550" mass="59669">MDPRVAASRHPVSLHLKPQARPLWWLPGSAATLLILLLSLGPLVALLWQAGSLAPRTLLADPYLRHVLGFSLGQALLSTLLSLGLAIPMARALARRRFIGRTLLIKLFGLSLVLPVIIAIFGIVAVHGKQGWLPQLLRSLGLDPGNYLYGLFGILLAHVFFNMPLAARLILQSIESIPESSWRLASQLGMRSSHIFRLLEWPLIRGILPGLASLIFMLCFTSFTTVLALGGGPKSTTLEVAVYQALRFDFDLATAGGLALVQLILTATLLLLQHKLQSTPASRVTPRRPCLRPDRHQPGTAVVDLFSLCIGLAIFLPPLLAIVVAGLHPGLLTALTSAKLWQASGQSLLIALAAGTLATLLGGALLLTSRHLRVRARKRRAAALWEASGSMILMIPAVVLSTGLFILFMPFADVFALGPWLVVLVNALMALPYVLRTLSAPMQLVVRQYDRLADSLGVRGLHRLRLVEWPLLRRPLALAMALSMILSLGDLGAIAMFGSQELTTLPWLLYQQLGSYRLTEAAATALLLLTLCFSLFWLVERGLGGKNAEH</sequence>
<feature type="domain" description="ABC transmembrane type-1" evidence="12">
    <location>
        <begin position="344"/>
        <end position="539"/>
    </location>
</feature>
<dbReference type="Proteomes" id="UP001213721">
    <property type="component" value="Chromosome"/>
</dbReference>
<dbReference type="PANTHER" id="PTHR30183">
    <property type="entry name" value="MOLYBDENUM TRANSPORT SYSTEM PERMEASE PROTEIN MODB"/>
    <property type="match status" value="1"/>
</dbReference>
<feature type="transmembrane region" description="Helical" evidence="11">
    <location>
        <begin position="389"/>
        <end position="411"/>
    </location>
</feature>
<dbReference type="RefSeq" id="WP_275056959.1">
    <property type="nucleotide sequence ID" value="NZ_CP118988.1"/>
</dbReference>
<dbReference type="GO" id="GO:0005886">
    <property type="term" value="C:plasma membrane"/>
    <property type="evidence" value="ECO:0007669"/>
    <property type="project" value="UniProtKB-SubCell"/>
</dbReference>
<keyword evidence="6" id="KW-0997">Cell inner membrane</keyword>
<evidence type="ECO:0000256" key="8">
    <source>
        <dbReference type="ARBA" id="ARBA00022737"/>
    </source>
</evidence>
<keyword evidence="7 11" id="KW-0812">Transmembrane</keyword>
<feature type="transmembrane region" description="Helical" evidence="11">
    <location>
        <begin position="518"/>
        <end position="539"/>
    </location>
</feature>
<feature type="transmembrane region" description="Helical" evidence="11">
    <location>
        <begin position="207"/>
        <end position="232"/>
    </location>
</feature>
<feature type="transmembrane region" description="Helical" evidence="11">
    <location>
        <begin position="252"/>
        <end position="272"/>
    </location>
</feature>
<evidence type="ECO:0000256" key="6">
    <source>
        <dbReference type="ARBA" id="ARBA00022519"/>
    </source>
</evidence>
<evidence type="ECO:0000313" key="14">
    <source>
        <dbReference type="Proteomes" id="UP001213721"/>
    </source>
</evidence>
<dbReference type="GO" id="GO:0015888">
    <property type="term" value="P:thiamine transport"/>
    <property type="evidence" value="ECO:0007669"/>
    <property type="project" value="InterPro"/>
</dbReference>
<dbReference type="AlphaFoldDB" id="A0AAX3NQY5"/>
<keyword evidence="10 11" id="KW-0472">Membrane</keyword>
<comment type="subunit">
    <text evidence="2">The complex is composed of two ATP-binding proteins (ThiQ), two transmembrane proteins (ThiP) and a solute-binding protein (ThiB).</text>
</comment>
<dbReference type="NCBIfam" id="TIGR01253">
    <property type="entry name" value="thiP"/>
    <property type="match status" value="1"/>
</dbReference>
<evidence type="ECO:0000259" key="12">
    <source>
        <dbReference type="PROSITE" id="PS50928"/>
    </source>
</evidence>
<evidence type="ECO:0000256" key="4">
    <source>
        <dbReference type="ARBA" id="ARBA00022448"/>
    </source>
</evidence>